<evidence type="ECO:0000313" key="2">
    <source>
        <dbReference type="EMBL" id="KAK5707513.1"/>
    </source>
</evidence>
<sequence length="1028" mass="115069">MASSARLSEQPSDVLVPYTQARRETSADMSESDTDEDKQLQVSQAIQSAARSVRACAEQQNLPSDLTDSISRMAGFMESGVTSSNKAAIEEQMAQFTEMVKQKVEEGGVDSTLEGQTLAMVISCIAFVGMIMCTYLKEEEEEEERTRIQQRERTLRLKAQQSFRQRLASKECSVLRQNQQATSDFDAAVTSAEWREADGKHTAKMRERPSDFVPAYFQENQWQVHRKKDRVRRRVTIQNERHDYGVLFRDDIWLDRVLADLNPVTPTDPAAFNPVMETVRLPDGVRAGFKGNTGEAILELMQRTGSHLQILPFRHDSGIALPGMNIAVNFPYATGFQSLSLWGTPAQNAAAIDLLPTLVDAVTLGDSAASQNIKDYTYTTEATNKLGSLVVPPARGREDGIEGVDAAYWREQDARANAVETSEDELGVTAEDVDSDEKTAPIRAYWLYTPPSLEAIIRQRKENAGEDASSFYPLANWTTVTFTDHIETLTTLPPRLVRRDMEHGTHVPGMPLTNIYKQQVTNELLNCFSHASASSCISSEAVNLALSFFVKHSDYPAIRELLARLQEDNRYALKTDNFDVLLAAAAANEDVHSFRLELLDMLRRGLAPSSRTWVSLHRLVRRRQTGTQASRRVLGVMQSKGMFGNLDVLREVVKDIVELDLTAYLNNGRKGEIATLDAFVKSYDDLFRPTHGLHAARRSSSENFRPWLTNTTANIMAKVLLALGRTEDALSVVRMLEDCGEAPKVDTLNTFLTAAGRARDTSFIISILKRFEPSIAGPKNTARKAIQLDKLSYALMLQAAWGQHFFNMLRVIWRYACCAGEVDFEWQKRMTSSLLVYVPGRNQTQREGERLANEVASLLSDFKAKRRTPTNEVAEDRQQSRGGLWFGWAGKFAVGVANGRIDRPSEDTYAATVLSLAAQPRSEIITRASDHERGAPASPHHDRKARLNALLKDDIDFSARFYQPTIPLVEMLEQAWEMDMAWKAKGLGTLNNDMRQVADHDAMEVYTKMFGKMLDKGIEVPVRKAIGS</sequence>
<organism evidence="2 3">
    <name type="scientific">Elasticomyces elasticus</name>
    <dbReference type="NCBI Taxonomy" id="574655"/>
    <lineage>
        <taxon>Eukaryota</taxon>
        <taxon>Fungi</taxon>
        <taxon>Dikarya</taxon>
        <taxon>Ascomycota</taxon>
        <taxon>Pezizomycotina</taxon>
        <taxon>Dothideomycetes</taxon>
        <taxon>Dothideomycetidae</taxon>
        <taxon>Mycosphaerellales</taxon>
        <taxon>Teratosphaeriaceae</taxon>
        <taxon>Elasticomyces</taxon>
    </lineage>
</organism>
<dbReference type="Gene3D" id="1.25.40.10">
    <property type="entry name" value="Tetratricopeptide repeat domain"/>
    <property type="match status" value="1"/>
</dbReference>
<evidence type="ECO:0000256" key="1">
    <source>
        <dbReference type="SAM" id="MobiDB-lite"/>
    </source>
</evidence>
<evidence type="ECO:0000313" key="3">
    <source>
        <dbReference type="Proteomes" id="UP001310594"/>
    </source>
</evidence>
<protein>
    <submittedName>
        <fullName evidence="2">Uncharacterized protein</fullName>
    </submittedName>
</protein>
<reference evidence="2" key="1">
    <citation type="submission" date="2023-08" db="EMBL/GenBank/DDBJ databases">
        <title>Black Yeasts Isolated from many extreme environments.</title>
        <authorList>
            <person name="Coleine C."/>
            <person name="Stajich J.E."/>
            <person name="Selbmann L."/>
        </authorList>
    </citation>
    <scope>NUCLEOTIDE SEQUENCE</scope>
    <source>
        <strain evidence="2">CCFEE 5810</strain>
    </source>
</reference>
<proteinExistence type="predicted"/>
<dbReference type="InterPro" id="IPR011990">
    <property type="entry name" value="TPR-like_helical_dom_sf"/>
</dbReference>
<accession>A0AAN7WCC5</accession>
<dbReference type="Proteomes" id="UP001310594">
    <property type="component" value="Unassembled WGS sequence"/>
</dbReference>
<feature type="region of interest" description="Disordered" evidence="1">
    <location>
        <begin position="1"/>
        <end position="39"/>
    </location>
</feature>
<gene>
    <name evidence="2" type="ORF">LTR97_000047</name>
</gene>
<dbReference type="AlphaFoldDB" id="A0AAN7WCC5"/>
<comment type="caution">
    <text evidence="2">The sequence shown here is derived from an EMBL/GenBank/DDBJ whole genome shotgun (WGS) entry which is preliminary data.</text>
</comment>
<dbReference type="EMBL" id="JAVRQU010000001">
    <property type="protein sequence ID" value="KAK5707513.1"/>
    <property type="molecule type" value="Genomic_DNA"/>
</dbReference>
<name>A0AAN7WCC5_9PEZI</name>
<feature type="compositionally biased region" description="Polar residues" evidence="1">
    <location>
        <begin position="1"/>
        <end position="11"/>
    </location>
</feature>